<dbReference type="RefSeq" id="XP_059606068.1">
    <property type="nucleotide sequence ID" value="XM_059747918.1"/>
</dbReference>
<gene>
    <name evidence="1" type="ORF">An05g01460</name>
</gene>
<dbReference type="AlphaFoldDB" id="A0AAJ8BYK2"/>
<reference evidence="1" key="2">
    <citation type="submission" date="2025-08" db="UniProtKB">
        <authorList>
            <consortium name="RefSeq"/>
        </authorList>
    </citation>
    <scope>IDENTIFICATION</scope>
</reference>
<name>A0AAJ8BYK2_ASPNG</name>
<dbReference type="GeneID" id="84591134"/>
<protein>
    <submittedName>
        <fullName evidence="1">Uncharacterized protein</fullName>
    </submittedName>
</protein>
<reference evidence="1" key="1">
    <citation type="submission" date="2025-02" db="EMBL/GenBank/DDBJ databases">
        <authorList>
            <consortium name="NCBI Genome Project"/>
        </authorList>
    </citation>
    <scope>NUCLEOTIDE SEQUENCE</scope>
</reference>
<evidence type="ECO:0000313" key="1">
    <source>
        <dbReference type="RefSeq" id="XP_059606068.1"/>
    </source>
</evidence>
<sequence length="135" mass="14681">MGGGLLHILLKVMASSSEFPGSSNAWRQPVLLCINLSAVYGSFQCGLKRHHAARDMMCCVLYGSPPDIISGTTNITLLIAAEPIIETLVMKMLVQYLGSCLLHISSMESHITGFRDVERFDGMVRVEIPLSLSNG</sequence>
<accession>A0AAJ8BYK2</accession>
<dbReference type="KEGG" id="ang:An05g01460"/>
<dbReference type="VEuPathDB" id="FungiDB:An05g01460"/>
<proteinExistence type="predicted"/>
<organism evidence="1">
    <name type="scientific">Aspergillus niger</name>
    <dbReference type="NCBI Taxonomy" id="5061"/>
    <lineage>
        <taxon>Eukaryota</taxon>
        <taxon>Fungi</taxon>
        <taxon>Dikarya</taxon>
        <taxon>Ascomycota</taxon>
        <taxon>Pezizomycotina</taxon>
        <taxon>Eurotiomycetes</taxon>
        <taxon>Eurotiomycetidae</taxon>
        <taxon>Eurotiales</taxon>
        <taxon>Aspergillaceae</taxon>
        <taxon>Aspergillus</taxon>
        <taxon>Aspergillus subgen. Circumdati</taxon>
    </lineage>
</organism>